<accession>A0ABP7E0L9</accession>
<dbReference type="Proteomes" id="UP001501536">
    <property type="component" value="Unassembled WGS sequence"/>
</dbReference>
<reference evidence="2" key="1">
    <citation type="journal article" date="2019" name="Int. J. Syst. Evol. Microbiol.">
        <title>The Global Catalogue of Microorganisms (GCM) 10K type strain sequencing project: providing services to taxonomists for standard genome sequencing and annotation.</title>
        <authorList>
            <consortium name="The Broad Institute Genomics Platform"/>
            <consortium name="The Broad Institute Genome Sequencing Center for Infectious Disease"/>
            <person name="Wu L."/>
            <person name="Ma J."/>
        </authorList>
    </citation>
    <scope>NUCLEOTIDE SEQUENCE [LARGE SCALE GENOMIC DNA]</scope>
    <source>
        <strain evidence="2">JCM 16961</strain>
    </source>
</reference>
<dbReference type="RefSeq" id="WP_344886060.1">
    <property type="nucleotide sequence ID" value="NZ_BAABCJ010000007.1"/>
</dbReference>
<evidence type="ECO:0000313" key="2">
    <source>
        <dbReference type="Proteomes" id="UP001501536"/>
    </source>
</evidence>
<name>A0ABP7E0L9_9MICC</name>
<protein>
    <recommendedName>
        <fullName evidence="3">DUF3052 domain-containing protein</fullName>
    </recommendedName>
</protein>
<evidence type="ECO:0000313" key="1">
    <source>
        <dbReference type="EMBL" id="GAA3712741.1"/>
    </source>
</evidence>
<organism evidence="1 2">
    <name type="scientific">Zhihengliuella alba</name>
    <dbReference type="NCBI Taxonomy" id="547018"/>
    <lineage>
        <taxon>Bacteria</taxon>
        <taxon>Bacillati</taxon>
        <taxon>Actinomycetota</taxon>
        <taxon>Actinomycetes</taxon>
        <taxon>Micrococcales</taxon>
        <taxon>Micrococcaceae</taxon>
        <taxon>Zhihengliuella</taxon>
    </lineage>
</organism>
<gene>
    <name evidence="1" type="ORF">GCM10022377_28090</name>
</gene>
<proteinExistence type="predicted"/>
<keyword evidence="2" id="KW-1185">Reference proteome</keyword>
<dbReference type="EMBL" id="BAABCJ010000007">
    <property type="protein sequence ID" value="GAA3712741.1"/>
    <property type="molecule type" value="Genomic_DNA"/>
</dbReference>
<sequence>MSVEQAEPAESAEDVSRRLHLEPGDAVFVIGGTPEEHQLLEPLPDGAGKVDAAADADAAVLFAAVLEDLEILLDQKLIPLTAARAVWVGYPVDDELTRPAVDAAVRDRGWEPGVETTLSDAWRAVLVVPRSAEDRLSAPGSRPADDADEE</sequence>
<comment type="caution">
    <text evidence="1">The sequence shown here is derived from an EMBL/GenBank/DDBJ whole genome shotgun (WGS) entry which is preliminary data.</text>
</comment>
<evidence type="ECO:0008006" key="3">
    <source>
        <dbReference type="Google" id="ProtNLM"/>
    </source>
</evidence>